<feature type="region of interest" description="Disordered" evidence="2">
    <location>
        <begin position="103"/>
        <end position="125"/>
    </location>
</feature>
<organism evidence="4 5">
    <name type="scientific">Candidatus Caccousia stercoris</name>
    <dbReference type="NCBI Taxonomy" id="2840723"/>
    <lineage>
        <taxon>Bacteria</taxon>
        <taxon>Bacillati</taxon>
        <taxon>Bacillota</taxon>
        <taxon>Clostridia</taxon>
        <taxon>Eubacteriales</taxon>
        <taxon>Oscillospiraceae</taxon>
        <taxon>Oscillospiraceae incertae sedis</taxon>
        <taxon>Candidatus Caccousia</taxon>
    </lineage>
</organism>
<evidence type="ECO:0000313" key="5">
    <source>
        <dbReference type="Proteomes" id="UP000824141"/>
    </source>
</evidence>
<evidence type="ECO:0000313" key="4">
    <source>
        <dbReference type="EMBL" id="HIS78992.1"/>
    </source>
</evidence>
<sequence length="125" mass="13829">MATATLKGGSFMNRKTIRISEKRQLTIPQKFFEALGFTTEAECILRGNELVLRPVKEQSGGEFAEQILADLIAQGLTGDQLLAEFKKTQKKVRPAVEAMLTQAEQAAHGESESYSYDDVFGAEEE</sequence>
<feature type="domain" description="SpoVT-AbrB" evidence="3">
    <location>
        <begin position="14"/>
        <end position="57"/>
    </location>
</feature>
<evidence type="ECO:0000259" key="3">
    <source>
        <dbReference type="PROSITE" id="PS51740"/>
    </source>
</evidence>
<dbReference type="Proteomes" id="UP000824141">
    <property type="component" value="Unassembled WGS sequence"/>
</dbReference>
<dbReference type="InterPro" id="IPR037914">
    <property type="entry name" value="SpoVT-AbrB_sf"/>
</dbReference>
<evidence type="ECO:0000256" key="2">
    <source>
        <dbReference type="SAM" id="MobiDB-lite"/>
    </source>
</evidence>
<name>A0A9D1FSJ5_9FIRM</name>
<dbReference type="SUPFAM" id="SSF89447">
    <property type="entry name" value="AbrB/MazE/MraZ-like"/>
    <property type="match status" value="1"/>
</dbReference>
<evidence type="ECO:0000256" key="1">
    <source>
        <dbReference type="PROSITE-ProRule" id="PRU01076"/>
    </source>
</evidence>
<dbReference type="EMBL" id="DVJM01000129">
    <property type="protein sequence ID" value="HIS78992.1"/>
    <property type="molecule type" value="Genomic_DNA"/>
</dbReference>
<reference evidence="4" key="2">
    <citation type="journal article" date="2021" name="PeerJ">
        <title>Extensive microbial diversity within the chicken gut microbiome revealed by metagenomics and culture.</title>
        <authorList>
            <person name="Gilroy R."/>
            <person name="Ravi A."/>
            <person name="Getino M."/>
            <person name="Pursley I."/>
            <person name="Horton D.L."/>
            <person name="Alikhan N.F."/>
            <person name="Baker D."/>
            <person name="Gharbi K."/>
            <person name="Hall N."/>
            <person name="Watson M."/>
            <person name="Adriaenssens E.M."/>
            <person name="Foster-Nyarko E."/>
            <person name="Jarju S."/>
            <person name="Secka A."/>
            <person name="Antonio M."/>
            <person name="Oren A."/>
            <person name="Chaudhuri R.R."/>
            <person name="La Ragione R."/>
            <person name="Hildebrand F."/>
            <person name="Pallen M.J."/>
        </authorList>
    </citation>
    <scope>NUCLEOTIDE SEQUENCE</scope>
    <source>
        <strain evidence="4">6086</strain>
    </source>
</reference>
<comment type="caution">
    <text evidence="4">The sequence shown here is derived from an EMBL/GenBank/DDBJ whole genome shotgun (WGS) entry which is preliminary data.</text>
</comment>
<protein>
    <submittedName>
        <fullName evidence="4">AbrB/MazE/SpoVT family DNA-binding domain-containing protein</fullName>
    </submittedName>
</protein>
<dbReference type="InterPro" id="IPR007159">
    <property type="entry name" value="SpoVT-AbrB_dom"/>
</dbReference>
<gene>
    <name evidence="4" type="ORF">IAD03_06445</name>
</gene>
<proteinExistence type="predicted"/>
<dbReference type="AlphaFoldDB" id="A0A9D1FSJ5"/>
<accession>A0A9D1FSJ5</accession>
<dbReference type="GO" id="GO:0003677">
    <property type="term" value="F:DNA binding"/>
    <property type="evidence" value="ECO:0007669"/>
    <property type="project" value="UniProtKB-UniRule"/>
</dbReference>
<keyword evidence="1 4" id="KW-0238">DNA-binding</keyword>
<dbReference type="PROSITE" id="PS51740">
    <property type="entry name" value="SPOVT_ABRB"/>
    <property type="match status" value="1"/>
</dbReference>
<reference evidence="4" key="1">
    <citation type="submission" date="2020-10" db="EMBL/GenBank/DDBJ databases">
        <authorList>
            <person name="Gilroy R."/>
        </authorList>
    </citation>
    <scope>NUCLEOTIDE SEQUENCE</scope>
    <source>
        <strain evidence="4">6086</strain>
    </source>
</reference>